<accession>A0A136A379</accession>
<sequence length="471" mass="55148">METSVREIEEYSKKLGFECHHSENRLRISNDQTAFFLHMEIKNKNKIYIYCSVRLSSWQVIDERTDFHEILSILFASFVRTNKPYWNSTFADMEHPVIDAPTEIYLRQIVFTQPYNGENSFVVFNLAKTKELITLLYSFNYLTRHFIGFDHSSERRFVLPCLELSWELELKKAFGAQGDLWQANTRVNPDWFHYINVGKGISMIKSESVSYALKLFISKIGKHRYIRYEKFDLVFNKNNQNVQVRKLVIDGYKALNSFETSGKFFKLILDGCIILVKSNLIYICYTPTGQNAVEYVKREIIHRRRLENKYLFREKAYSWNKHCNPALFEDFCLSILRILPQTESVRKASPLNEPDEGMDIIWEIKSISPKVLGENISPFITERIVVQCKAAAKPIGKGLITDVSDTIEYHNASGYHLMTSAPSITRTLRNYLIRKKDRGFKIDWWSSIEIEELVDKHPQLLSGYESILQMI</sequence>
<gene>
    <name evidence="2" type="ORF">AX660_05870</name>
</gene>
<dbReference type="Proteomes" id="UP000070299">
    <property type="component" value="Unassembled WGS sequence"/>
</dbReference>
<evidence type="ECO:0000313" key="2">
    <source>
        <dbReference type="EMBL" id="KXI29580.1"/>
    </source>
</evidence>
<comment type="caution">
    <text evidence="2">The sequence shown here is derived from an EMBL/GenBank/DDBJ whole genome shotgun (WGS) entry which is preliminary data.</text>
</comment>
<dbReference type="GO" id="GO:0004519">
    <property type="term" value="F:endonuclease activity"/>
    <property type="evidence" value="ECO:0007669"/>
    <property type="project" value="InterPro"/>
</dbReference>
<dbReference type="RefSeq" id="WP_068372299.1">
    <property type="nucleotide sequence ID" value="NZ_LSNE01000003.1"/>
</dbReference>
<feature type="domain" description="Restriction endonuclease type IV Mrr" evidence="1">
    <location>
        <begin position="323"/>
        <end position="421"/>
    </location>
</feature>
<protein>
    <recommendedName>
        <fullName evidence="1">Restriction endonuclease type IV Mrr domain-containing protein</fullName>
    </recommendedName>
</protein>
<dbReference type="GO" id="GO:0009307">
    <property type="term" value="P:DNA restriction-modification system"/>
    <property type="evidence" value="ECO:0007669"/>
    <property type="project" value="InterPro"/>
</dbReference>
<evidence type="ECO:0000313" key="3">
    <source>
        <dbReference type="Proteomes" id="UP000070299"/>
    </source>
</evidence>
<dbReference type="Pfam" id="PF04471">
    <property type="entry name" value="Mrr_cat"/>
    <property type="match status" value="1"/>
</dbReference>
<proteinExistence type="predicted"/>
<keyword evidence="3" id="KW-1185">Reference proteome</keyword>
<dbReference type="InterPro" id="IPR007560">
    <property type="entry name" value="Restrct_endonuc_IV_Mrr"/>
</dbReference>
<evidence type="ECO:0000259" key="1">
    <source>
        <dbReference type="Pfam" id="PF04471"/>
    </source>
</evidence>
<name>A0A136A379_9ALTE</name>
<dbReference type="EMBL" id="LSNE01000003">
    <property type="protein sequence ID" value="KXI29580.1"/>
    <property type="molecule type" value="Genomic_DNA"/>
</dbReference>
<dbReference type="GO" id="GO:0003677">
    <property type="term" value="F:DNA binding"/>
    <property type="evidence" value="ECO:0007669"/>
    <property type="project" value="InterPro"/>
</dbReference>
<dbReference type="OrthoDB" id="5198090at2"/>
<dbReference type="AlphaFoldDB" id="A0A136A379"/>
<organism evidence="2 3">
    <name type="scientific">Paraglaciecola hydrolytica</name>
    <dbReference type="NCBI Taxonomy" id="1799789"/>
    <lineage>
        <taxon>Bacteria</taxon>
        <taxon>Pseudomonadati</taxon>
        <taxon>Pseudomonadota</taxon>
        <taxon>Gammaproteobacteria</taxon>
        <taxon>Alteromonadales</taxon>
        <taxon>Alteromonadaceae</taxon>
        <taxon>Paraglaciecola</taxon>
    </lineage>
</organism>
<reference evidence="3" key="1">
    <citation type="submission" date="2016-02" db="EMBL/GenBank/DDBJ databases">
        <authorList>
            <person name="Schultz-Johansen M."/>
            <person name="Glaring M.A."/>
            <person name="Bech P.K."/>
            <person name="Stougaard P."/>
        </authorList>
    </citation>
    <scope>NUCLEOTIDE SEQUENCE [LARGE SCALE GENOMIC DNA]</scope>
    <source>
        <strain evidence="3">S66</strain>
    </source>
</reference>
<dbReference type="STRING" id="1799789.AX660_05870"/>